<evidence type="ECO:0000256" key="7">
    <source>
        <dbReference type="ARBA" id="ARBA00023136"/>
    </source>
</evidence>
<evidence type="ECO:0000259" key="9">
    <source>
        <dbReference type="PROSITE" id="PS51012"/>
    </source>
</evidence>
<evidence type="ECO:0000256" key="8">
    <source>
        <dbReference type="SAM" id="Phobius"/>
    </source>
</evidence>
<comment type="subcellular location">
    <subcellularLocation>
        <location evidence="1">Cell membrane</location>
        <topology evidence="1">Multi-pass membrane protein</topology>
    </subcellularLocation>
</comment>
<dbReference type="EMBL" id="SKFG01000012">
    <property type="protein sequence ID" value="TCZ76620.1"/>
    <property type="molecule type" value="Genomic_DNA"/>
</dbReference>
<reference evidence="10 11" key="1">
    <citation type="submission" date="2019-03" db="EMBL/GenBank/DDBJ databases">
        <authorList>
            <person name="Kim M.K.M."/>
        </authorList>
    </citation>
    <scope>NUCLEOTIDE SEQUENCE [LARGE SCALE GENOMIC DNA]</scope>
    <source>
        <strain evidence="10 11">18JY21-1</strain>
    </source>
</reference>
<keyword evidence="3" id="KW-0813">Transport</keyword>
<evidence type="ECO:0000313" key="11">
    <source>
        <dbReference type="Proteomes" id="UP000295418"/>
    </source>
</evidence>
<evidence type="ECO:0000256" key="3">
    <source>
        <dbReference type="ARBA" id="ARBA00022448"/>
    </source>
</evidence>
<dbReference type="PANTHER" id="PTHR30294">
    <property type="entry name" value="MEMBRANE COMPONENT OF ABC TRANSPORTER YHHJ-RELATED"/>
    <property type="match status" value="1"/>
</dbReference>
<keyword evidence="5 8" id="KW-0812">Transmembrane</keyword>
<keyword evidence="4" id="KW-1003">Cell membrane</keyword>
<feature type="transmembrane region" description="Helical" evidence="8">
    <location>
        <begin position="225"/>
        <end position="248"/>
    </location>
</feature>
<comment type="caution">
    <text evidence="10">The sequence shown here is derived from an EMBL/GenBank/DDBJ whole genome shotgun (WGS) entry which is preliminary data.</text>
</comment>
<feature type="transmembrane region" description="Helical" evidence="8">
    <location>
        <begin position="260"/>
        <end position="285"/>
    </location>
</feature>
<dbReference type="AlphaFoldDB" id="A0A4R4ECC0"/>
<feature type="transmembrane region" description="Helical" evidence="8">
    <location>
        <begin position="292"/>
        <end position="311"/>
    </location>
</feature>
<keyword evidence="7 8" id="KW-0472">Membrane</keyword>
<evidence type="ECO:0000313" key="10">
    <source>
        <dbReference type="EMBL" id="TCZ76620.1"/>
    </source>
</evidence>
<feature type="transmembrane region" description="Helical" evidence="8">
    <location>
        <begin position="21"/>
        <end position="43"/>
    </location>
</feature>
<keyword evidence="6 8" id="KW-1133">Transmembrane helix</keyword>
<dbReference type="Proteomes" id="UP000295418">
    <property type="component" value="Unassembled WGS sequence"/>
</dbReference>
<dbReference type="OrthoDB" id="1864035at2"/>
<evidence type="ECO:0000256" key="4">
    <source>
        <dbReference type="ARBA" id="ARBA00022475"/>
    </source>
</evidence>
<protein>
    <submittedName>
        <fullName evidence="10">ABC transporter permease</fullName>
    </submittedName>
</protein>
<dbReference type="InterPro" id="IPR013525">
    <property type="entry name" value="ABC2_TM"/>
</dbReference>
<evidence type="ECO:0000256" key="1">
    <source>
        <dbReference type="ARBA" id="ARBA00004651"/>
    </source>
</evidence>
<evidence type="ECO:0000256" key="2">
    <source>
        <dbReference type="ARBA" id="ARBA00007783"/>
    </source>
</evidence>
<name>A0A4R4ECC0_9BACL</name>
<evidence type="ECO:0000256" key="5">
    <source>
        <dbReference type="ARBA" id="ARBA00022692"/>
    </source>
</evidence>
<dbReference type="GO" id="GO:0005886">
    <property type="term" value="C:plasma membrane"/>
    <property type="evidence" value="ECO:0007669"/>
    <property type="project" value="UniProtKB-SubCell"/>
</dbReference>
<sequence>MNIWNIALKRIKSTMRSKMTFWLMLALPIVMMLILGTALSNAFTDGSKIGDMKLLISNEWTNQQITPYWNGFVEAIEKQGVQVTQAEAGMDSKEEVRSDRYTAYAELRDDGIKFYGSSKRTIESNILQGMLTTFADRYSLTAAAYEANPSAVQEIVASAMQSGDYIRETSLDHDKLPGSMDYYAVAMSTMIAFYSIILGSYLYQTEKLRNTYARLMASPVSKIEFFAGSIIGATFINLLCVLVVVLFSKFVFHAEWGSHYGIVLLVLLTEVLLAVSMGVGISFIFKNESSRMVVMLFTQVASFLGGAYFPISDGEGIMDILANLSPIRWANSSLTKLIYADDVAAAWSTIGLNVGIAAIFLIFAIFCIRKQEAV</sequence>
<dbReference type="PROSITE" id="PS51012">
    <property type="entry name" value="ABC_TM2"/>
    <property type="match status" value="1"/>
</dbReference>
<dbReference type="GO" id="GO:0140359">
    <property type="term" value="F:ABC-type transporter activity"/>
    <property type="evidence" value="ECO:0007669"/>
    <property type="project" value="InterPro"/>
</dbReference>
<dbReference type="InterPro" id="IPR047817">
    <property type="entry name" value="ABC2_TM_bact-type"/>
</dbReference>
<feature type="transmembrane region" description="Helical" evidence="8">
    <location>
        <begin position="344"/>
        <end position="368"/>
    </location>
</feature>
<evidence type="ECO:0000256" key="6">
    <source>
        <dbReference type="ARBA" id="ARBA00022989"/>
    </source>
</evidence>
<comment type="similarity">
    <text evidence="2">Belongs to the ABC-2 integral membrane protein family.</text>
</comment>
<proteinExistence type="inferred from homology"/>
<feature type="transmembrane region" description="Helical" evidence="8">
    <location>
        <begin position="182"/>
        <end position="204"/>
    </location>
</feature>
<accession>A0A4R4ECC0</accession>
<dbReference type="PANTHER" id="PTHR30294:SF48">
    <property type="entry name" value="LINEARMYCIN RESISTANCE PERMEASE PROTEIN LNRM"/>
    <property type="match status" value="1"/>
</dbReference>
<feature type="domain" description="ABC transmembrane type-2" evidence="9">
    <location>
        <begin position="149"/>
        <end position="371"/>
    </location>
</feature>
<dbReference type="InterPro" id="IPR051449">
    <property type="entry name" value="ABC-2_transporter_component"/>
</dbReference>
<gene>
    <name evidence="10" type="ORF">E0485_13600</name>
</gene>
<organism evidence="10 11">
    <name type="scientific">Paenibacillus albiflavus</name>
    <dbReference type="NCBI Taxonomy" id="2545760"/>
    <lineage>
        <taxon>Bacteria</taxon>
        <taxon>Bacillati</taxon>
        <taxon>Bacillota</taxon>
        <taxon>Bacilli</taxon>
        <taxon>Bacillales</taxon>
        <taxon>Paenibacillaceae</taxon>
        <taxon>Paenibacillus</taxon>
    </lineage>
</organism>
<keyword evidence="11" id="KW-1185">Reference proteome</keyword>
<dbReference type="RefSeq" id="WP_132418593.1">
    <property type="nucleotide sequence ID" value="NZ_SKFG01000012.1"/>
</dbReference>
<dbReference type="Pfam" id="PF12698">
    <property type="entry name" value="ABC2_membrane_3"/>
    <property type="match status" value="1"/>
</dbReference>